<comment type="subcellular location">
    <subcellularLocation>
        <location evidence="2">Secreted</location>
    </subcellularLocation>
</comment>
<dbReference type="CDD" id="cd21175">
    <property type="entry name" value="LPMO_AA9"/>
    <property type="match status" value="1"/>
</dbReference>
<evidence type="ECO:0000313" key="14">
    <source>
        <dbReference type="EMBL" id="TFB06227.1"/>
    </source>
</evidence>
<name>A0ABY2HFA6_9HYPO</name>
<evidence type="ECO:0000256" key="2">
    <source>
        <dbReference type="ARBA" id="ARBA00004613"/>
    </source>
</evidence>
<keyword evidence="3" id="KW-0964">Secreted</keyword>
<dbReference type="Gene3D" id="2.70.50.70">
    <property type="match status" value="1"/>
</dbReference>
<dbReference type="EMBL" id="PPTA01000002">
    <property type="protein sequence ID" value="TFB06227.1"/>
    <property type="molecule type" value="Genomic_DNA"/>
</dbReference>
<dbReference type="Pfam" id="PF03443">
    <property type="entry name" value="AA9"/>
    <property type="match status" value="1"/>
</dbReference>
<gene>
    <name evidence="14" type="ORF">CCMA1212_001507</name>
</gene>
<evidence type="ECO:0000256" key="8">
    <source>
        <dbReference type="ARBA" id="ARBA00023326"/>
    </source>
</evidence>
<keyword evidence="15" id="KW-1185">Reference proteome</keyword>
<organism evidence="14 15">
    <name type="scientific">Trichoderma ghanense</name>
    <dbReference type="NCBI Taxonomy" id="65468"/>
    <lineage>
        <taxon>Eukaryota</taxon>
        <taxon>Fungi</taxon>
        <taxon>Dikarya</taxon>
        <taxon>Ascomycota</taxon>
        <taxon>Pezizomycotina</taxon>
        <taxon>Sordariomycetes</taxon>
        <taxon>Hypocreomycetidae</taxon>
        <taxon>Hypocreales</taxon>
        <taxon>Hypocreaceae</taxon>
        <taxon>Trichoderma</taxon>
    </lineage>
</organism>
<comment type="caution">
    <text evidence="14">The sequence shown here is derived from an EMBL/GenBank/DDBJ whole genome shotgun (WGS) entry which is preliminary data.</text>
</comment>
<evidence type="ECO:0000259" key="13">
    <source>
        <dbReference type="Pfam" id="PF03443"/>
    </source>
</evidence>
<sequence length="269" mass="28985">MKSSAILTAIGCLAGSVLGHGQVQNFTLNGVYNQGFIRMPTCLPKPARQLLTQASQTVDYYYQKQNTGHFPNVAGWYAEDLDLGFISPDQYTSPDIVCHKNAAPGAISATAAAGSTIVFQWGPGVWPHPYGPIITYVAECSGSCTTVDKNSLRWVKIQEAGINYNTQVWAQQDLINQGNKWTVKIPSTLRPGNYVFRHEILAAHGASSANGMQNYPQCVNIAVTGSGTKALPAGTLATQLYKPTDPGILFNPYTTITSYTIPGPALWQG</sequence>
<evidence type="ECO:0000256" key="5">
    <source>
        <dbReference type="ARBA" id="ARBA00023001"/>
    </source>
</evidence>
<dbReference type="InterPro" id="IPR005103">
    <property type="entry name" value="AA9_LPMO"/>
</dbReference>
<evidence type="ECO:0000256" key="7">
    <source>
        <dbReference type="ARBA" id="ARBA00023277"/>
    </source>
</evidence>
<feature type="domain" description="Auxiliary Activity family 9 catalytic" evidence="13">
    <location>
        <begin position="20"/>
        <end position="258"/>
    </location>
</feature>
<dbReference type="EC" id="1.14.99.56" evidence="11"/>
<evidence type="ECO:0000256" key="4">
    <source>
        <dbReference type="ARBA" id="ARBA00022729"/>
    </source>
</evidence>
<dbReference type="RefSeq" id="XP_073562428.1">
    <property type="nucleotide sequence ID" value="XM_073698930.1"/>
</dbReference>
<evidence type="ECO:0000256" key="3">
    <source>
        <dbReference type="ARBA" id="ARBA00022525"/>
    </source>
</evidence>
<keyword evidence="6" id="KW-1015">Disulfide bond</keyword>
<comment type="similarity">
    <text evidence="9">Belongs to the polysaccharide monooxygenase AA9 family.</text>
</comment>
<dbReference type="PANTHER" id="PTHR33353:SF34">
    <property type="entry name" value="ENDO-BETA-1,4-GLUCANASE D"/>
    <property type="match status" value="1"/>
</dbReference>
<keyword evidence="7" id="KW-0119">Carbohydrate metabolism</keyword>
<dbReference type="PANTHER" id="PTHR33353">
    <property type="entry name" value="PUTATIVE (AFU_ORTHOLOGUE AFUA_1G12560)-RELATED"/>
    <property type="match status" value="1"/>
</dbReference>
<evidence type="ECO:0000256" key="12">
    <source>
        <dbReference type="SAM" id="SignalP"/>
    </source>
</evidence>
<keyword evidence="8" id="KW-0624">Polysaccharide degradation</keyword>
<dbReference type="InterPro" id="IPR049892">
    <property type="entry name" value="AA9"/>
</dbReference>
<reference evidence="14 15" key="1">
    <citation type="submission" date="2018-01" db="EMBL/GenBank/DDBJ databases">
        <title>Genome characterization of the sugarcane-associated fungus Trichoderma ghanense CCMA-1212 and their application in lignocelulose bioconversion.</title>
        <authorList>
            <person name="Steindorff A.S."/>
            <person name="Mendes T.D."/>
            <person name="Vilela E.S.D."/>
            <person name="Rodrigues D.S."/>
            <person name="Formighieri E.F."/>
            <person name="Melo I.S."/>
            <person name="Favaro L.C.L."/>
        </authorList>
    </citation>
    <scope>NUCLEOTIDE SEQUENCE [LARGE SCALE GENOMIC DNA]</scope>
    <source>
        <strain evidence="14 15">CCMA-1212</strain>
    </source>
</reference>
<evidence type="ECO:0000256" key="1">
    <source>
        <dbReference type="ARBA" id="ARBA00001973"/>
    </source>
</evidence>
<dbReference type="GeneID" id="300573380"/>
<keyword evidence="5" id="KW-0136">Cellulose degradation</keyword>
<comment type="catalytic activity">
    <reaction evidence="10">
        <text>[(1-&gt;4)-beta-D-glucosyl]n+m + reduced acceptor + O2 = 4-dehydro-beta-D-glucosyl-[(1-&gt;4)-beta-D-glucosyl]n-1 + [(1-&gt;4)-beta-D-glucosyl]m + acceptor + H2O.</text>
        <dbReference type="EC" id="1.14.99.56"/>
    </reaction>
</comment>
<dbReference type="Proteomes" id="UP001642720">
    <property type="component" value="Unassembled WGS sequence"/>
</dbReference>
<protein>
    <recommendedName>
        <fullName evidence="11">lytic cellulose monooxygenase (C4-dehydrogenating)</fullName>
        <ecNumber evidence="11">1.14.99.56</ecNumber>
    </recommendedName>
</protein>
<evidence type="ECO:0000256" key="9">
    <source>
        <dbReference type="ARBA" id="ARBA00044502"/>
    </source>
</evidence>
<evidence type="ECO:0000256" key="11">
    <source>
        <dbReference type="ARBA" id="ARBA00047174"/>
    </source>
</evidence>
<keyword evidence="4 12" id="KW-0732">Signal</keyword>
<comment type="cofactor">
    <cofactor evidence="1">
        <name>Cu(2+)</name>
        <dbReference type="ChEBI" id="CHEBI:29036"/>
    </cofactor>
</comment>
<feature type="signal peptide" evidence="12">
    <location>
        <begin position="1"/>
        <end position="19"/>
    </location>
</feature>
<proteinExistence type="inferred from homology"/>
<accession>A0ABY2HFA6</accession>
<evidence type="ECO:0000313" key="15">
    <source>
        <dbReference type="Proteomes" id="UP001642720"/>
    </source>
</evidence>
<evidence type="ECO:0000256" key="6">
    <source>
        <dbReference type="ARBA" id="ARBA00023157"/>
    </source>
</evidence>
<feature type="chain" id="PRO_5046367422" description="lytic cellulose monooxygenase (C4-dehydrogenating)" evidence="12">
    <location>
        <begin position="20"/>
        <end position="269"/>
    </location>
</feature>
<evidence type="ECO:0000256" key="10">
    <source>
        <dbReference type="ARBA" id="ARBA00045077"/>
    </source>
</evidence>